<dbReference type="InterPro" id="IPR036467">
    <property type="entry name" value="LS/RS_sf"/>
</dbReference>
<evidence type="ECO:0008006" key="8">
    <source>
        <dbReference type="Google" id="ProtNLM"/>
    </source>
</evidence>
<dbReference type="UniPathway" id="UPA00275"/>
<reference evidence="6 7" key="2">
    <citation type="submission" date="2018-01" db="EMBL/GenBank/DDBJ databases">
        <authorList>
            <person name="Gaut B.S."/>
            <person name="Morton B.R."/>
            <person name="Clegg M.T."/>
            <person name="Duvall M.R."/>
        </authorList>
    </citation>
    <scope>NUCLEOTIDE SEQUENCE</scope>
    <source>
        <strain evidence="6">Cupriavidus taiwanensis STM 8555</strain>
        <plasmid evidence="6">I</plasmid>
        <plasmid evidence="7">Plasmid cbm2613_p</plasmid>
    </source>
</reference>
<reference evidence="5" key="1">
    <citation type="submission" date="2018-01" db="EMBL/GenBank/DDBJ databases">
        <authorList>
            <person name="Clerissi C."/>
        </authorList>
    </citation>
    <scope>NUCLEOTIDE SEQUENCE</scope>
    <source>
        <strain evidence="5">Cupriavidus taiwanensis STM 8556</strain>
        <plasmid evidence="5">CBM2613_p</plasmid>
    </source>
</reference>
<evidence type="ECO:0000256" key="3">
    <source>
        <dbReference type="ARBA" id="ARBA00022619"/>
    </source>
</evidence>
<geneLocation type="plasmid" evidence="5">
    <name>CBM2613_p</name>
</geneLocation>
<dbReference type="InterPro" id="IPR002180">
    <property type="entry name" value="LS/RS"/>
</dbReference>
<dbReference type="GO" id="GO:0016740">
    <property type="term" value="F:transferase activity"/>
    <property type="evidence" value="ECO:0007669"/>
    <property type="project" value="UniProtKB-KW"/>
</dbReference>
<keyword evidence="4" id="KW-0808">Transferase</keyword>
<keyword evidence="3" id="KW-0686">Riboflavin biosynthesis</keyword>
<name>A0A375HFW6_9BURK</name>
<accession>A0A375HFW6</accession>
<geneLocation type="plasmid" evidence="6">
    <name>I</name>
</geneLocation>
<proteinExistence type="inferred from homology"/>
<comment type="similarity">
    <text evidence="2">Belongs to the DMRL synthase family.</text>
</comment>
<keyword evidence="6" id="KW-0614">Plasmid</keyword>
<evidence type="ECO:0000313" key="5">
    <source>
        <dbReference type="EMBL" id="SOZ74872.1"/>
    </source>
</evidence>
<geneLocation type="plasmid" evidence="7">
    <name>cbm2613_p</name>
</geneLocation>
<dbReference type="GO" id="GO:0009231">
    <property type="term" value="P:riboflavin biosynthetic process"/>
    <property type="evidence" value="ECO:0007669"/>
    <property type="project" value="UniProtKB-UniPathway"/>
</dbReference>
<gene>
    <name evidence="6" type="ORF">CBM2612_P0644</name>
    <name evidence="5" type="ORF">CBM2613_P60178</name>
</gene>
<evidence type="ECO:0000313" key="7">
    <source>
        <dbReference type="Proteomes" id="UP000256952"/>
    </source>
</evidence>
<dbReference type="Gene3D" id="3.40.50.960">
    <property type="entry name" value="Lumazine/riboflavin synthase"/>
    <property type="match status" value="1"/>
</dbReference>
<organism evidence="6">
    <name type="scientific">Cupriavidus taiwanensis</name>
    <dbReference type="NCBI Taxonomy" id="164546"/>
    <lineage>
        <taxon>Bacteria</taxon>
        <taxon>Pseudomonadati</taxon>
        <taxon>Pseudomonadota</taxon>
        <taxon>Betaproteobacteria</taxon>
        <taxon>Burkholderiales</taxon>
        <taxon>Burkholderiaceae</taxon>
        <taxon>Cupriavidus</taxon>
    </lineage>
</organism>
<comment type="pathway">
    <text evidence="1">Cofactor biosynthesis; riboflavin biosynthesis.</text>
</comment>
<dbReference type="EMBL" id="LT984809">
    <property type="protein sequence ID" value="SPD49299.1"/>
    <property type="molecule type" value="Genomic_DNA"/>
</dbReference>
<dbReference type="GO" id="GO:0009349">
    <property type="term" value="C:riboflavin synthase complex"/>
    <property type="evidence" value="ECO:0007669"/>
    <property type="project" value="InterPro"/>
</dbReference>
<dbReference type="SUPFAM" id="SSF52121">
    <property type="entry name" value="Lumazine synthase"/>
    <property type="match status" value="1"/>
</dbReference>
<protein>
    <recommendedName>
        <fullName evidence="8">6,7-dimethyl-8-ribityllumazine synthase</fullName>
    </recommendedName>
</protein>
<dbReference type="EMBL" id="LT976981">
    <property type="protein sequence ID" value="SOZ74872.1"/>
    <property type="molecule type" value="Genomic_DNA"/>
</dbReference>
<evidence type="ECO:0000256" key="4">
    <source>
        <dbReference type="ARBA" id="ARBA00022679"/>
    </source>
</evidence>
<sequence length="96" mass="11156">MKTDIFSPTTRVAFIQTEWHKTLLEHAREGFLRRMVELGVDTNAVDFFEVPGPFEIPLFAKRFAARGAMWRLSEVRSLLTGVSIGMSSWRKPSWRR</sequence>
<dbReference type="AlphaFoldDB" id="A0A375HFW6"/>
<evidence type="ECO:0000256" key="2">
    <source>
        <dbReference type="ARBA" id="ARBA00007424"/>
    </source>
</evidence>
<dbReference type="Proteomes" id="UP000256952">
    <property type="component" value="Plasmid CBM2613_p"/>
</dbReference>
<dbReference type="Pfam" id="PF00885">
    <property type="entry name" value="DMRL_synthase"/>
    <property type="match status" value="1"/>
</dbReference>
<evidence type="ECO:0000256" key="1">
    <source>
        <dbReference type="ARBA" id="ARBA00005104"/>
    </source>
</evidence>
<evidence type="ECO:0000313" key="6">
    <source>
        <dbReference type="EMBL" id="SPD49299.1"/>
    </source>
</evidence>